<evidence type="ECO:0000313" key="2">
    <source>
        <dbReference type="Proteomes" id="UP000565745"/>
    </source>
</evidence>
<gene>
    <name evidence="1" type="ORF">GGR93_000072</name>
</gene>
<dbReference type="Proteomes" id="UP000565745">
    <property type="component" value="Unassembled WGS sequence"/>
</dbReference>
<comment type="caution">
    <text evidence="1">The sequence shown here is derived from an EMBL/GenBank/DDBJ whole genome shotgun (WGS) entry which is preliminary data.</text>
</comment>
<organism evidence="1 2">
    <name type="scientific">Sulfitobacter noctilucicola</name>
    <dbReference type="NCBI Taxonomy" id="1342301"/>
    <lineage>
        <taxon>Bacteria</taxon>
        <taxon>Pseudomonadati</taxon>
        <taxon>Pseudomonadota</taxon>
        <taxon>Alphaproteobacteria</taxon>
        <taxon>Rhodobacterales</taxon>
        <taxon>Roseobacteraceae</taxon>
        <taxon>Sulfitobacter</taxon>
    </lineage>
</organism>
<dbReference type="AlphaFoldDB" id="A0A7W6M6D6"/>
<proteinExistence type="predicted"/>
<evidence type="ECO:0000313" key="1">
    <source>
        <dbReference type="EMBL" id="MBB4172311.1"/>
    </source>
</evidence>
<keyword evidence="2" id="KW-1185">Reference proteome</keyword>
<protein>
    <submittedName>
        <fullName evidence="1">Uncharacterized protein</fullName>
    </submittedName>
</protein>
<name>A0A7W6M6D6_9RHOB</name>
<dbReference type="RefSeq" id="WP_025055593.1">
    <property type="nucleotide sequence ID" value="NZ_JACIFU010000001.1"/>
</dbReference>
<reference evidence="1 2" key="1">
    <citation type="submission" date="2020-08" db="EMBL/GenBank/DDBJ databases">
        <title>Genomic Encyclopedia of Type Strains, Phase IV (KMG-IV): sequencing the most valuable type-strain genomes for metagenomic binning, comparative biology and taxonomic classification.</title>
        <authorList>
            <person name="Goeker M."/>
        </authorList>
    </citation>
    <scope>NUCLEOTIDE SEQUENCE [LARGE SCALE GENOMIC DNA]</scope>
    <source>
        <strain evidence="1 2">DSM 101015</strain>
    </source>
</reference>
<dbReference type="EMBL" id="JACIFU010000001">
    <property type="protein sequence ID" value="MBB4172311.1"/>
    <property type="molecule type" value="Genomic_DNA"/>
</dbReference>
<sequence>MKTHDLERQIEQLERAFEAAPPDERMKLASRFQQIAGRLDTNVEPMPRTRRRFQASYEQDTSIDFFDNMPV</sequence>
<accession>A0A7W6M6D6</accession>
<dbReference type="OrthoDB" id="7870482at2"/>